<comment type="similarity">
    <text evidence="3">Belongs to the glycosyl hydrolase 130 family.</text>
</comment>
<keyword evidence="2" id="KW-0808">Transferase</keyword>
<protein>
    <submittedName>
        <fullName evidence="4">Glycosidase</fullName>
    </submittedName>
</protein>
<dbReference type="PANTHER" id="PTHR34106">
    <property type="entry name" value="GLYCOSIDASE"/>
    <property type="match status" value="1"/>
</dbReference>
<comment type="caution">
    <text evidence="4">The sequence shown here is derived from an EMBL/GenBank/DDBJ whole genome shotgun (WGS) entry which is preliminary data.</text>
</comment>
<sequence length="359" mass="38678">MPQLTTSNALPYTLRRVGVLMSPDPADPLEAEGVLNPGTAWAPDGQLYLFPRMVAEGNVSRIGRARVVIEDGVPVRVERQGVVLAPDEGFERGAGNAGVEDPRITFLTDLGVYVMTYVAYGPLGPRPALAVSTDTVVWRRLGPLHFTYRPELATDLNFFPNKDLVFFPEIVPGPDGRPSFAMLHRPMWDLDWLRPGEGAPAPAGISDGRPSIWIAYADAEEVSRDLAALTSLRHSAPVAGPEMPFEVAKIGAGPPPVRVPEGWLLIHHGVTGPVARGFELSHGAVYRAGGILLDPDDPSRVLARSPEPWLSPETHEETVGTLGNVVFPTAVERIAGTTYVFYGMADSSIGVAALERTEN</sequence>
<keyword evidence="5" id="KW-1185">Reference proteome</keyword>
<evidence type="ECO:0000256" key="2">
    <source>
        <dbReference type="ARBA" id="ARBA00022679"/>
    </source>
</evidence>
<evidence type="ECO:0000256" key="1">
    <source>
        <dbReference type="ARBA" id="ARBA00022676"/>
    </source>
</evidence>
<dbReference type="Proteomes" id="UP001237194">
    <property type="component" value="Unassembled WGS sequence"/>
</dbReference>
<dbReference type="SUPFAM" id="SSF75005">
    <property type="entry name" value="Arabinanase/levansucrase/invertase"/>
    <property type="match status" value="1"/>
</dbReference>
<accession>A0ABT7DAA3</accession>
<gene>
    <name evidence="4" type="ORF">P5W92_20395</name>
</gene>
<name>A0ABT7DAA3_9ACTN</name>
<keyword evidence="4" id="KW-0326">Glycosidase</keyword>
<reference evidence="4 5" key="1">
    <citation type="submission" date="2023-04" db="EMBL/GenBank/DDBJ databases">
        <title>A novel species of the genus Streptomyces: Streptomyces pakalii sp. nov. isolated from a Mexican soil jungle.</title>
        <authorList>
            <person name="Chavez-Hernandez M.A."/>
            <person name="Ortiz-Alvarez J."/>
            <person name="Villa-Tanaca L."/>
            <person name="Hernandez-Rodriguez C."/>
        </authorList>
    </citation>
    <scope>NUCLEOTIDE SEQUENCE [LARGE SCALE GENOMIC DNA]</scope>
    <source>
        <strain evidence="4 5">ENCB-J15</strain>
    </source>
</reference>
<dbReference type="RefSeq" id="WP_283896700.1">
    <property type="nucleotide sequence ID" value="NZ_JARWAF010000009.1"/>
</dbReference>
<dbReference type="GO" id="GO:0016798">
    <property type="term" value="F:hydrolase activity, acting on glycosyl bonds"/>
    <property type="evidence" value="ECO:0007669"/>
    <property type="project" value="UniProtKB-KW"/>
</dbReference>
<evidence type="ECO:0000313" key="5">
    <source>
        <dbReference type="Proteomes" id="UP001237194"/>
    </source>
</evidence>
<dbReference type="Gene3D" id="2.115.10.20">
    <property type="entry name" value="Glycosyl hydrolase domain, family 43"/>
    <property type="match status" value="1"/>
</dbReference>
<evidence type="ECO:0000256" key="3">
    <source>
        <dbReference type="ARBA" id="ARBA00024356"/>
    </source>
</evidence>
<dbReference type="InterPro" id="IPR007184">
    <property type="entry name" value="Mannoside_phosphorylase"/>
</dbReference>
<keyword evidence="1" id="KW-0328">Glycosyltransferase</keyword>
<proteinExistence type="inferred from homology"/>
<organism evidence="4 5">
    <name type="scientific">Streptomyces pakalii</name>
    <dbReference type="NCBI Taxonomy" id="3036494"/>
    <lineage>
        <taxon>Bacteria</taxon>
        <taxon>Bacillati</taxon>
        <taxon>Actinomycetota</taxon>
        <taxon>Actinomycetes</taxon>
        <taxon>Kitasatosporales</taxon>
        <taxon>Streptomycetaceae</taxon>
        <taxon>Streptomyces</taxon>
    </lineage>
</organism>
<keyword evidence="4" id="KW-0378">Hydrolase</keyword>
<dbReference type="PANTHER" id="PTHR34106:SF5">
    <property type="entry name" value="GLYCOSIDASE"/>
    <property type="match status" value="1"/>
</dbReference>
<dbReference type="Pfam" id="PF04041">
    <property type="entry name" value="Glyco_hydro_130"/>
    <property type="match status" value="1"/>
</dbReference>
<evidence type="ECO:0000313" key="4">
    <source>
        <dbReference type="EMBL" id="MDJ1642746.1"/>
    </source>
</evidence>
<dbReference type="EMBL" id="JARWAF010000009">
    <property type="protein sequence ID" value="MDJ1642746.1"/>
    <property type="molecule type" value="Genomic_DNA"/>
</dbReference>
<dbReference type="InterPro" id="IPR023296">
    <property type="entry name" value="Glyco_hydro_beta-prop_sf"/>
</dbReference>